<proteinExistence type="predicted"/>
<sequence>MSNTKYMMSGGLAFSENKDMEKLRKFSLKGWHVSTFAFMGYKLTKGTSTDYIYSVDYQLLDTEEKEEYVDFFHASGWTHVTSEANMHLFRALPGTKPIHTERETVAEKHENSGKMLIHAAILLCFMTALFWLGSLITSEGLQITFIVIAIILTAITIPTVGTILTTYHNKWKAEGKIILARIAKSVAILFVITPLFVILLTANSPNSLLRLFISMAIGGIALPVLIWIIMSLYYKFSYKGEKI</sequence>
<name>A0ACC6M8T5_9BACI</name>
<gene>
    <name evidence="1" type="ORF">SH601_15135</name>
</gene>
<dbReference type="Proteomes" id="UP001277972">
    <property type="component" value="Unassembled WGS sequence"/>
</dbReference>
<protein>
    <submittedName>
        <fullName evidence="1">DUF2812 domain-containing protein</fullName>
    </submittedName>
</protein>
<keyword evidence="2" id="KW-1185">Reference proteome</keyword>
<organism evidence="1 2">
    <name type="scientific">Gracilibacillus pellucidus</name>
    <dbReference type="NCBI Taxonomy" id="3095368"/>
    <lineage>
        <taxon>Bacteria</taxon>
        <taxon>Bacillati</taxon>
        <taxon>Bacillota</taxon>
        <taxon>Bacilli</taxon>
        <taxon>Bacillales</taxon>
        <taxon>Bacillaceae</taxon>
        <taxon>Gracilibacillus</taxon>
    </lineage>
</organism>
<comment type="caution">
    <text evidence="1">The sequence shown here is derived from an EMBL/GenBank/DDBJ whole genome shotgun (WGS) entry which is preliminary data.</text>
</comment>
<dbReference type="EMBL" id="JAWZSR010000010">
    <property type="protein sequence ID" value="MDX8047303.1"/>
    <property type="molecule type" value="Genomic_DNA"/>
</dbReference>
<accession>A0ACC6M8T5</accession>
<evidence type="ECO:0000313" key="2">
    <source>
        <dbReference type="Proteomes" id="UP001277972"/>
    </source>
</evidence>
<reference evidence="1" key="1">
    <citation type="submission" date="2023-11" db="EMBL/GenBank/DDBJ databases">
        <title>Gracilibacillus pellucida a moderately halophilic bacterium isolated from saline soil in Xinjiang province.</title>
        <authorList>
            <person name="Zhang Z."/>
            <person name="Tan F."/>
            <person name="Wang Y."/>
            <person name="Xia M."/>
        </authorList>
    </citation>
    <scope>NUCLEOTIDE SEQUENCE</scope>
    <source>
        <strain evidence="1">S3-1-1</strain>
    </source>
</reference>
<evidence type="ECO:0000313" key="1">
    <source>
        <dbReference type="EMBL" id="MDX8047303.1"/>
    </source>
</evidence>